<keyword evidence="4" id="KW-1185">Reference proteome</keyword>
<dbReference type="Proteomes" id="UP001597187">
    <property type="component" value="Unassembled WGS sequence"/>
</dbReference>
<evidence type="ECO:0000313" key="3">
    <source>
        <dbReference type="EMBL" id="MFD1515724.1"/>
    </source>
</evidence>
<protein>
    <submittedName>
        <fullName evidence="3">RNA-guided endonuclease InsQ/TnpB family protein</fullName>
    </submittedName>
</protein>
<evidence type="ECO:0000259" key="2">
    <source>
        <dbReference type="Pfam" id="PF07282"/>
    </source>
</evidence>
<organism evidence="3 4">
    <name type="scientific">Halomarina rubra</name>
    <dbReference type="NCBI Taxonomy" id="2071873"/>
    <lineage>
        <taxon>Archaea</taxon>
        <taxon>Methanobacteriati</taxon>
        <taxon>Methanobacteriota</taxon>
        <taxon>Stenosarchaea group</taxon>
        <taxon>Halobacteria</taxon>
        <taxon>Halobacteriales</taxon>
        <taxon>Natronomonadaceae</taxon>
        <taxon>Halomarina</taxon>
    </lineage>
</organism>
<proteinExistence type="predicted"/>
<dbReference type="InterPro" id="IPR010095">
    <property type="entry name" value="Cas12f1-like_TNB"/>
</dbReference>
<evidence type="ECO:0000256" key="1">
    <source>
        <dbReference type="ARBA" id="ARBA00023125"/>
    </source>
</evidence>
<dbReference type="RefSeq" id="WP_250875649.1">
    <property type="nucleotide sequence ID" value="NZ_JALXFV010000011.1"/>
</dbReference>
<dbReference type="Pfam" id="PF07282">
    <property type="entry name" value="Cas12f1-like_TNB"/>
    <property type="match status" value="1"/>
</dbReference>
<keyword evidence="3" id="KW-0378">Hydrolase</keyword>
<dbReference type="EMBL" id="JBHUDC010000011">
    <property type="protein sequence ID" value="MFD1515724.1"/>
    <property type="molecule type" value="Genomic_DNA"/>
</dbReference>
<keyword evidence="3" id="KW-0255">Endonuclease</keyword>
<gene>
    <name evidence="3" type="ORF">ACFSBT_20790</name>
</gene>
<dbReference type="AlphaFoldDB" id="A0ABD6B1Q7"/>
<dbReference type="GO" id="GO:0003677">
    <property type="term" value="F:DNA binding"/>
    <property type="evidence" value="ECO:0007669"/>
    <property type="project" value="UniProtKB-KW"/>
</dbReference>
<accession>A0ABD6B1Q7</accession>
<keyword evidence="1" id="KW-0238">DNA-binding</keyword>
<name>A0ABD6B1Q7_9EURY</name>
<evidence type="ECO:0000313" key="4">
    <source>
        <dbReference type="Proteomes" id="UP001597187"/>
    </source>
</evidence>
<sequence>MGDDGVNRTVVIPLDVPTDRVADLHATRIRVAYCQQRASDFCWGDPKRPADIVSTYRTAEKALYHQLRAETEGLQANLIQKAIKDVISNMGSAKSNWRAGDRVGQPTYPDHRNDGSYAITYDKRAATFHQDRVSLATVTKRVECRYILPRELQGTPYEQYVLSSKWSFGTSKLVFDGERFWLHAVCTRSRLIHPIWATQSAKGDTDSDTQTGIRLLGVDLNVNGHSVVTSVAGFHGNADELNDRRKQFEHVRAGLQQTGTRSAHLTFHKMSGRERRSFDAYAHDCANGIVDDAVRARCTHVVFEDLTRIQKRISNAPKFQQWLFKRIQTYAADKLELQGIKADTVNPRYTSQRCSNSECESCTDANRAGKQFMCVKCGLSLHADYNAARNIALQWFAENLDEEHGQPGPTRSAGRATRQLALKSGTLSPEGVFCATGRTVH</sequence>
<dbReference type="NCBIfam" id="NF040570">
    <property type="entry name" value="guided_TnpB"/>
    <property type="match status" value="1"/>
</dbReference>
<dbReference type="GO" id="GO:0004519">
    <property type="term" value="F:endonuclease activity"/>
    <property type="evidence" value="ECO:0007669"/>
    <property type="project" value="UniProtKB-KW"/>
</dbReference>
<feature type="domain" description="Cas12f1-like TNB" evidence="2">
    <location>
        <begin position="324"/>
        <end position="391"/>
    </location>
</feature>
<reference evidence="3 4" key="1">
    <citation type="journal article" date="2019" name="Int. J. Syst. Evol. Microbiol.">
        <title>The Global Catalogue of Microorganisms (GCM) 10K type strain sequencing project: providing services to taxonomists for standard genome sequencing and annotation.</title>
        <authorList>
            <consortium name="The Broad Institute Genomics Platform"/>
            <consortium name="The Broad Institute Genome Sequencing Center for Infectious Disease"/>
            <person name="Wu L."/>
            <person name="Ma J."/>
        </authorList>
    </citation>
    <scope>NUCLEOTIDE SEQUENCE [LARGE SCALE GENOMIC DNA]</scope>
    <source>
        <strain evidence="3 4">CGMCC 1.12563</strain>
    </source>
</reference>
<comment type="caution">
    <text evidence="3">The sequence shown here is derived from an EMBL/GenBank/DDBJ whole genome shotgun (WGS) entry which is preliminary data.</text>
</comment>
<keyword evidence="3" id="KW-0540">Nuclease</keyword>
<dbReference type="NCBIfam" id="TIGR01766">
    <property type="entry name" value="IS200/IS605 family accessory protein TnpB-like domain"/>
    <property type="match status" value="1"/>
</dbReference>